<dbReference type="Proteomes" id="UP001146120">
    <property type="component" value="Unassembled WGS sequence"/>
</dbReference>
<dbReference type="AlphaFoldDB" id="A0AAV2ZGH9"/>
<name>A0AAV2ZGH9_9STRA</name>
<organism evidence="1 2">
    <name type="scientific">Lagenidium giganteum</name>
    <dbReference type="NCBI Taxonomy" id="4803"/>
    <lineage>
        <taxon>Eukaryota</taxon>
        <taxon>Sar</taxon>
        <taxon>Stramenopiles</taxon>
        <taxon>Oomycota</taxon>
        <taxon>Peronosporomycetes</taxon>
        <taxon>Pythiales</taxon>
        <taxon>Pythiaceae</taxon>
    </lineage>
</organism>
<reference evidence="1" key="2">
    <citation type="journal article" date="2023" name="Microbiol Resour">
        <title>Decontamination and Annotation of the Draft Genome Sequence of the Oomycete Lagenidium giganteum ARSEF 373.</title>
        <authorList>
            <person name="Morgan W.R."/>
            <person name="Tartar A."/>
        </authorList>
    </citation>
    <scope>NUCLEOTIDE SEQUENCE</scope>
    <source>
        <strain evidence="1">ARSEF 373</strain>
    </source>
</reference>
<reference evidence="1" key="1">
    <citation type="submission" date="2022-11" db="EMBL/GenBank/DDBJ databases">
        <authorList>
            <person name="Morgan W.R."/>
            <person name="Tartar A."/>
        </authorList>
    </citation>
    <scope>NUCLEOTIDE SEQUENCE</scope>
    <source>
        <strain evidence="1">ARSEF 373</strain>
    </source>
</reference>
<proteinExistence type="predicted"/>
<keyword evidence="2" id="KW-1185">Reference proteome</keyword>
<protein>
    <submittedName>
        <fullName evidence="1">Uncharacterized protein</fullName>
    </submittedName>
</protein>
<evidence type="ECO:0000313" key="1">
    <source>
        <dbReference type="EMBL" id="DBA05151.1"/>
    </source>
</evidence>
<evidence type="ECO:0000313" key="2">
    <source>
        <dbReference type="Proteomes" id="UP001146120"/>
    </source>
</evidence>
<dbReference type="EMBL" id="DAKRPA010000002">
    <property type="protein sequence ID" value="DBA05151.1"/>
    <property type="molecule type" value="Genomic_DNA"/>
</dbReference>
<sequence>MVLILLRSIYQTFCNGTRLILRSRTSPLKWQRANSGLDSSNPDQPHVLALCLEEKAVSGSSSICHNDKQVARTNVGGGWNRSSAPGICRWSTMLRFCGCQSHLGFGQGRKLENDNEKRSLWRRLVLALAIYPHMWYS</sequence>
<accession>A0AAV2ZGH9</accession>
<comment type="caution">
    <text evidence="1">The sequence shown here is derived from an EMBL/GenBank/DDBJ whole genome shotgun (WGS) entry which is preliminary data.</text>
</comment>
<gene>
    <name evidence="1" type="ORF">N0F65_005001</name>
</gene>